<dbReference type="GO" id="GO:0009244">
    <property type="term" value="P:lipopolysaccharide core region biosynthetic process"/>
    <property type="evidence" value="ECO:0007669"/>
    <property type="project" value="TreeGrafter"/>
</dbReference>
<name>A0A5B9E6V7_9GAMM</name>
<dbReference type="InterPro" id="IPR002201">
    <property type="entry name" value="Glyco_trans_9"/>
</dbReference>
<dbReference type="GO" id="GO:0008713">
    <property type="term" value="F:ADP-heptose-lipopolysaccharide heptosyltransferase activity"/>
    <property type="evidence" value="ECO:0007669"/>
    <property type="project" value="TreeGrafter"/>
</dbReference>
<dbReference type="CDD" id="cd03789">
    <property type="entry name" value="GT9_LPS_heptosyltransferase"/>
    <property type="match status" value="1"/>
</dbReference>
<sequence length="379" mass="41729">MDVTCSPVVVRFGRLGDTILLQPLLHKLSRRYGQPCQLLSLGDWSATLFSAQPEVAGLIPLATQYGPLWIRPERWKAILALRRLRGHPFYIAEPANRARTKIRPMLKLAGIPPEHCQFIEDLPMREDEHWLDWLSRFSDTTPSAFRDHAGHAIPEWCGAPDLRVSQGEQLDRDEWLRARHWTQRPLVLLQPANKRTMRWNGVRAADEDVKSWPADRWAALAQTMTQAMPHAQILFCGSPAEAGYLRQLKAAVGPTTPAIEIAALPLGRLKALLDIAHSMVSVDTGPAHLAAALGCPLVVLFGGRSPRTWAPRSGRGGAVSVVGGLPECQRVDQIQLETVVDAWHRLPSRGVPDAPSTDNAPRPRQGPSSTTSLAVAEGA</sequence>
<dbReference type="EMBL" id="CP042807">
    <property type="protein sequence ID" value="QEE26181.1"/>
    <property type="molecule type" value="Genomic_DNA"/>
</dbReference>
<gene>
    <name evidence="4" type="ORF">CS053_17950</name>
</gene>
<evidence type="ECO:0000256" key="3">
    <source>
        <dbReference type="SAM" id="MobiDB-lite"/>
    </source>
</evidence>
<keyword evidence="1" id="KW-0328">Glycosyltransferase</keyword>
<dbReference type="Gene3D" id="3.40.50.2000">
    <property type="entry name" value="Glycogen Phosphorylase B"/>
    <property type="match status" value="2"/>
</dbReference>
<organism evidence="4 5">
    <name type="scientific">Rhodanobacter glycinis</name>
    <dbReference type="NCBI Taxonomy" id="582702"/>
    <lineage>
        <taxon>Bacteria</taxon>
        <taxon>Pseudomonadati</taxon>
        <taxon>Pseudomonadota</taxon>
        <taxon>Gammaproteobacteria</taxon>
        <taxon>Lysobacterales</taxon>
        <taxon>Rhodanobacteraceae</taxon>
        <taxon>Rhodanobacter</taxon>
    </lineage>
</organism>
<proteinExistence type="predicted"/>
<dbReference type="Pfam" id="PF01075">
    <property type="entry name" value="Glyco_transf_9"/>
    <property type="match status" value="1"/>
</dbReference>
<feature type="region of interest" description="Disordered" evidence="3">
    <location>
        <begin position="347"/>
        <end position="379"/>
    </location>
</feature>
<dbReference type="KEGG" id="rgl:CS053_17950"/>
<evidence type="ECO:0000313" key="5">
    <source>
        <dbReference type="Proteomes" id="UP000321807"/>
    </source>
</evidence>
<dbReference type="SUPFAM" id="SSF53756">
    <property type="entry name" value="UDP-Glycosyltransferase/glycogen phosphorylase"/>
    <property type="match status" value="1"/>
</dbReference>
<accession>A0A5B9E6V7</accession>
<protein>
    <submittedName>
        <fullName evidence="4">Glycosyltransferase family 9 protein</fullName>
    </submittedName>
</protein>
<dbReference type="PANTHER" id="PTHR30160">
    <property type="entry name" value="TETRAACYLDISACCHARIDE 4'-KINASE-RELATED"/>
    <property type="match status" value="1"/>
</dbReference>
<dbReference type="AlphaFoldDB" id="A0A5B9E6V7"/>
<evidence type="ECO:0000256" key="1">
    <source>
        <dbReference type="ARBA" id="ARBA00022676"/>
    </source>
</evidence>
<dbReference type="RefSeq" id="WP_147628433.1">
    <property type="nucleotide sequence ID" value="NZ_CP042807.1"/>
</dbReference>
<dbReference type="InterPro" id="IPR051199">
    <property type="entry name" value="LPS_LOS_Heptosyltrfase"/>
</dbReference>
<dbReference type="Proteomes" id="UP000321807">
    <property type="component" value="Chromosome"/>
</dbReference>
<evidence type="ECO:0000256" key="2">
    <source>
        <dbReference type="ARBA" id="ARBA00022679"/>
    </source>
</evidence>
<dbReference type="PANTHER" id="PTHR30160:SF1">
    <property type="entry name" value="LIPOPOLYSACCHARIDE 1,2-N-ACETYLGLUCOSAMINETRANSFERASE-RELATED"/>
    <property type="match status" value="1"/>
</dbReference>
<evidence type="ECO:0000313" key="4">
    <source>
        <dbReference type="EMBL" id="QEE26181.1"/>
    </source>
</evidence>
<dbReference type="GO" id="GO:0005829">
    <property type="term" value="C:cytosol"/>
    <property type="evidence" value="ECO:0007669"/>
    <property type="project" value="TreeGrafter"/>
</dbReference>
<reference evidence="4 5" key="1">
    <citation type="submission" date="2019-08" db="EMBL/GenBank/DDBJ databases">
        <title>Complete genome sequence of Rhodanobacter glycinis strain T01E-68 isolated from tomato root.</title>
        <authorList>
            <person name="Weon H.-Y."/>
            <person name="Lee S.A."/>
        </authorList>
    </citation>
    <scope>NUCLEOTIDE SEQUENCE [LARGE SCALE GENOMIC DNA]</scope>
    <source>
        <strain evidence="4 5">T01E-68</strain>
    </source>
</reference>
<keyword evidence="2 4" id="KW-0808">Transferase</keyword>